<dbReference type="Pfam" id="PF01501">
    <property type="entry name" value="Glyco_transf_8"/>
    <property type="match status" value="1"/>
</dbReference>
<keyword evidence="5" id="KW-1185">Reference proteome</keyword>
<reference evidence="4 5" key="1">
    <citation type="submission" date="2011-10" db="EMBL/GenBank/DDBJ databases">
        <title>The Genome Sequence of Lachnospiraceae bacterium ACC2.</title>
        <authorList>
            <consortium name="The Broad Institute Genome Sequencing Platform"/>
            <person name="Earl A."/>
            <person name="Ward D."/>
            <person name="Feldgarden M."/>
            <person name="Gevers D."/>
            <person name="Sizova M."/>
            <person name="Hazen A."/>
            <person name="Epstein S."/>
            <person name="Young S.K."/>
            <person name="Zeng Q."/>
            <person name="Gargeya S."/>
            <person name="Fitzgerald M."/>
            <person name="Haas B."/>
            <person name="Abouelleil A."/>
            <person name="Alvarado L."/>
            <person name="Arachchi H.M."/>
            <person name="Berlin A."/>
            <person name="Brown A."/>
            <person name="Chapman S.B."/>
            <person name="Chen Z."/>
            <person name="Dunbar C."/>
            <person name="Freedman E."/>
            <person name="Gearin G."/>
            <person name="Goldberg J."/>
            <person name="Griggs A."/>
            <person name="Gujja S."/>
            <person name="Heiman D."/>
            <person name="Howarth C."/>
            <person name="Larson L."/>
            <person name="Lui A."/>
            <person name="MacDonald P.J.P."/>
            <person name="Montmayeur A."/>
            <person name="Murphy C."/>
            <person name="Neiman D."/>
            <person name="Pearson M."/>
            <person name="Priest M."/>
            <person name="Roberts A."/>
            <person name="Saif S."/>
            <person name="Shea T."/>
            <person name="Shenoy N."/>
            <person name="Sisk P."/>
            <person name="Stolte C."/>
            <person name="Sykes S."/>
            <person name="Wortman J."/>
            <person name="Nusbaum C."/>
            <person name="Birren B."/>
        </authorList>
    </citation>
    <scope>NUCLEOTIDE SEQUENCE [LARGE SCALE GENOMIC DNA]</scope>
    <source>
        <strain evidence="4 5">ACC2</strain>
    </source>
</reference>
<dbReference type="Proteomes" id="UP000018466">
    <property type="component" value="Unassembled WGS sequence"/>
</dbReference>
<evidence type="ECO:0000256" key="3">
    <source>
        <dbReference type="ARBA" id="ARBA00022723"/>
    </source>
</evidence>
<dbReference type="GO" id="GO:0016757">
    <property type="term" value="F:glycosyltransferase activity"/>
    <property type="evidence" value="ECO:0007669"/>
    <property type="project" value="UniProtKB-KW"/>
</dbReference>
<proteinExistence type="predicted"/>
<dbReference type="InterPro" id="IPR002495">
    <property type="entry name" value="Glyco_trans_8"/>
</dbReference>
<keyword evidence="3" id="KW-0479">Metal-binding</keyword>
<protein>
    <recommendedName>
        <fullName evidence="6">Glycosyltransferase family 8 protein</fullName>
    </recommendedName>
</protein>
<dbReference type="SUPFAM" id="SSF53448">
    <property type="entry name" value="Nucleotide-diphospho-sugar transferases"/>
    <property type="match status" value="1"/>
</dbReference>
<evidence type="ECO:0000256" key="1">
    <source>
        <dbReference type="ARBA" id="ARBA00022676"/>
    </source>
</evidence>
<comment type="caution">
    <text evidence="4">The sequence shown here is derived from an EMBL/GenBank/DDBJ whole genome shotgun (WGS) entry which is preliminary data.</text>
</comment>
<dbReference type="GO" id="GO:0046872">
    <property type="term" value="F:metal ion binding"/>
    <property type="evidence" value="ECO:0007669"/>
    <property type="project" value="UniProtKB-KW"/>
</dbReference>
<organism evidence="4 5">
    <name type="scientific">Stomatobaculum longum</name>
    <dbReference type="NCBI Taxonomy" id="796942"/>
    <lineage>
        <taxon>Bacteria</taxon>
        <taxon>Bacillati</taxon>
        <taxon>Bacillota</taxon>
        <taxon>Clostridia</taxon>
        <taxon>Lachnospirales</taxon>
        <taxon>Lachnospiraceae</taxon>
        <taxon>Stomatobaculum</taxon>
    </lineage>
</organism>
<dbReference type="RefSeq" id="WP_009532989.1">
    <property type="nucleotide sequence ID" value="NZ_CAJPPX010000068.1"/>
</dbReference>
<dbReference type="PANTHER" id="PTHR13778">
    <property type="entry name" value="GLYCOSYLTRANSFERASE 8 DOMAIN-CONTAINING PROTEIN"/>
    <property type="match status" value="1"/>
</dbReference>
<dbReference type="GeneID" id="86940918"/>
<evidence type="ECO:0000313" key="4">
    <source>
        <dbReference type="EMBL" id="EHO16457.1"/>
    </source>
</evidence>
<sequence length="332" mass="38242">MNVVYVSNEAYARHFAVSFASLCDCNPDEEELTVYLLDTGIRTETAEKLQALAADFGRELILLPCENLEERFPERPDTGRFNLSTLGRFFLGELLPSEVKRVLYLDCDTVVQRSLHRMYTADLRGALLAMAEEPTIYHEVKAYLGILPEASYFNAGVMLVDLARWRAEDIGRQLLDYYGSIAPYCLFQDQDAINGLLRGRIATLHPAYNFITNYYYFSYASLEVFSPAYRKIGERRFEAAKRHPAILHYAGDERPWRQGAYNPYGRAYLCYLARTPWKDAAPEGGKQAYLLCYHGMNLLTRHFPSLRFAIGRRYVKKSAEERRRKMREAGKV</sequence>
<dbReference type="PANTHER" id="PTHR13778:SF47">
    <property type="entry name" value="LIPOPOLYSACCHARIDE 1,3-GALACTOSYLTRANSFERASE"/>
    <property type="match status" value="1"/>
</dbReference>
<name>A0AA36Y4E0_9FIRM</name>
<gene>
    <name evidence="4" type="ORF">HMPREF9623_01156</name>
</gene>
<dbReference type="AlphaFoldDB" id="A0AA36Y4E0"/>
<evidence type="ECO:0008006" key="6">
    <source>
        <dbReference type="Google" id="ProtNLM"/>
    </source>
</evidence>
<evidence type="ECO:0000313" key="5">
    <source>
        <dbReference type="Proteomes" id="UP000018466"/>
    </source>
</evidence>
<dbReference type="InterPro" id="IPR029044">
    <property type="entry name" value="Nucleotide-diphossugar_trans"/>
</dbReference>
<dbReference type="InterPro" id="IPR050748">
    <property type="entry name" value="Glycosyltrans_8_dom-fam"/>
</dbReference>
<accession>A0AA36Y4E0</accession>
<dbReference type="CDD" id="cd04194">
    <property type="entry name" value="GT8_A4GalT_like"/>
    <property type="match status" value="1"/>
</dbReference>
<keyword evidence="1" id="KW-0328">Glycosyltransferase</keyword>
<evidence type="ECO:0000256" key="2">
    <source>
        <dbReference type="ARBA" id="ARBA00022679"/>
    </source>
</evidence>
<keyword evidence="2" id="KW-0808">Transferase</keyword>
<dbReference type="Gene3D" id="3.90.550.10">
    <property type="entry name" value="Spore Coat Polysaccharide Biosynthesis Protein SpsA, Chain A"/>
    <property type="match status" value="1"/>
</dbReference>
<dbReference type="EMBL" id="AGEL01000007">
    <property type="protein sequence ID" value="EHO16457.1"/>
    <property type="molecule type" value="Genomic_DNA"/>
</dbReference>